<evidence type="ECO:0000256" key="1">
    <source>
        <dbReference type="ARBA" id="ARBA00003518"/>
    </source>
</evidence>
<dbReference type="NCBIfam" id="NF002881">
    <property type="entry name" value="PRK03343.1"/>
    <property type="match status" value="1"/>
</dbReference>
<keyword evidence="7 11" id="KW-0808">Transferase</keyword>
<evidence type="ECO:0000256" key="2">
    <source>
        <dbReference type="ARBA" id="ARBA00004496"/>
    </source>
</evidence>
<dbReference type="InterPro" id="IPR018225">
    <property type="entry name" value="Transaldolase_AS"/>
</dbReference>
<dbReference type="PANTHER" id="PTHR10683">
    <property type="entry name" value="TRANSALDOLASE"/>
    <property type="match status" value="1"/>
</dbReference>
<comment type="similarity">
    <text evidence="4 11">Belongs to the transaldolase family. Type 2 subfamily.</text>
</comment>
<keyword evidence="6 11" id="KW-0963">Cytoplasm</keyword>
<comment type="caution">
    <text evidence="12">The sequence shown here is derived from an EMBL/GenBank/DDBJ whole genome shotgun (WGS) entry which is preliminary data.</text>
</comment>
<reference evidence="13" key="1">
    <citation type="journal article" date="2019" name="Int. J. Syst. Evol. Microbiol.">
        <title>The Global Catalogue of Microorganisms (GCM) 10K type strain sequencing project: providing services to taxonomists for standard genome sequencing and annotation.</title>
        <authorList>
            <consortium name="The Broad Institute Genomics Platform"/>
            <consortium name="The Broad Institute Genome Sequencing Center for Infectious Disease"/>
            <person name="Wu L."/>
            <person name="Ma J."/>
        </authorList>
    </citation>
    <scope>NUCLEOTIDE SEQUENCE [LARGE SCALE GENOMIC DNA]</scope>
    <source>
        <strain evidence="13">JCM 17137</strain>
    </source>
</reference>
<evidence type="ECO:0000256" key="9">
    <source>
        <dbReference type="ARBA" id="ARBA00023270"/>
    </source>
</evidence>
<dbReference type="RefSeq" id="WP_344966825.1">
    <property type="nucleotide sequence ID" value="NZ_BAABDD010000002.1"/>
</dbReference>
<evidence type="ECO:0000313" key="12">
    <source>
        <dbReference type="EMBL" id="GAA3727312.1"/>
    </source>
</evidence>
<dbReference type="CDD" id="cd00955">
    <property type="entry name" value="Transaldolase_like"/>
    <property type="match status" value="1"/>
</dbReference>
<feature type="active site" description="Schiff-base intermediate with substrate" evidence="11">
    <location>
        <position position="140"/>
    </location>
</feature>
<dbReference type="Proteomes" id="UP001500908">
    <property type="component" value="Unassembled WGS sequence"/>
</dbReference>
<dbReference type="InterPro" id="IPR004732">
    <property type="entry name" value="Transaldolase_2"/>
</dbReference>
<evidence type="ECO:0000256" key="7">
    <source>
        <dbReference type="ARBA" id="ARBA00022679"/>
    </source>
</evidence>
<dbReference type="PROSITE" id="PS01054">
    <property type="entry name" value="TRANSALDOLASE_1"/>
    <property type="match status" value="1"/>
</dbReference>
<dbReference type="HAMAP" id="MF_00493">
    <property type="entry name" value="Transaldolase_2"/>
    <property type="match status" value="1"/>
</dbReference>
<dbReference type="Pfam" id="PF00923">
    <property type="entry name" value="TAL_FSA"/>
    <property type="match status" value="1"/>
</dbReference>
<dbReference type="EMBL" id="BAABDD010000002">
    <property type="protein sequence ID" value="GAA3727312.1"/>
    <property type="molecule type" value="Genomic_DNA"/>
</dbReference>
<dbReference type="PANTHER" id="PTHR10683:SF31">
    <property type="entry name" value="TRANSALDOLASE"/>
    <property type="match status" value="1"/>
</dbReference>
<organism evidence="12 13">
    <name type="scientific">Salinactinospora qingdaonensis</name>
    <dbReference type="NCBI Taxonomy" id="702744"/>
    <lineage>
        <taxon>Bacteria</taxon>
        <taxon>Bacillati</taxon>
        <taxon>Actinomycetota</taxon>
        <taxon>Actinomycetes</taxon>
        <taxon>Streptosporangiales</taxon>
        <taxon>Nocardiopsidaceae</taxon>
        <taxon>Salinactinospora</taxon>
    </lineage>
</organism>
<comment type="function">
    <text evidence="1 11">Transaldolase is important for the balance of metabolites in the pentose-phosphate pathway.</text>
</comment>
<dbReference type="EC" id="2.2.1.2" evidence="5 11"/>
<dbReference type="InterPro" id="IPR001585">
    <property type="entry name" value="TAL/FSA"/>
</dbReference>
<keyword evidence="8 11" id="KW-0570">Pentose shunt</keyword>
<evidence type="ECO:0000256" key="6">
    <source>
        <dbReference type="ARBA" id="ARBA00022490"/>
    </source>
</evidence>
<sequence length="367" mass="40292">MVNPLKKLSDEGVAVWIDDISREALRRGELAEMIRDRHVVGVTSNPTIFEKALKEGEAYDAQVRDLRRRGVSVEEAARAITTYDIRWGADVLRDVYEATGGRDGRISLEVDPRLARDTERTIAEARALWWLVDRPNLFIKIPATVEGLPAITAALAEGISVNVTLIFSLERYRAVMDAFLAGLEQARDNGHDLSTIASVASFFVSRVDTEIDKRLEKIGTDEAKELRGRAAIANARLAYAAFEEVVATERWRSLERSGAQVQRPLWASTGVKDPSYDDTRYVTGLVAPDTVNTMPGATLAAVADHGEITGDTVRGSYEQARADLAALAEVGIDYDDVVAVLEDEGVEKFEKSWEGLLSGVSQQLDAS</sequence>
<comment type="pathway">
    <text evidence="3 11">Carbohydrate degradation; pentose phosphate pathway; D-glyceraldehyde 3-phosphate and beta-D-fructose 6-phosphate from D-ribose 5-phosphate and D-xylulose 5-phosphate (non-oxidative stage): step 2/3.</text>
</comment>
<keyword evidence="9 11" id="KW-0704">Schiff base</keyword>
<evidence type="ECO:0000256" key="4">
    <source>
        <dbReference type="ARBA" id="ARBA00008426"/>
    </source>
</evidence>
<evidence type="ECO:0000313" key="13">
    <source>
        <dbReference type="Proteomes" id="UP001500908"/>
    </source>
</evidence>
<name>A0ABP7F0V7_9ACTN</name>
<evidence type="ECO:0000256" key="3">
    <source>
        <dbReference type="ARBA" id="ARBA00004857"/>
    </source>
</evidence>
<comment type="catalytic activity">
    <reaction evidence="10 11">
        <text>D-sedoheptulose 7-phosphate + D-glyceraldehyde 3-phosphate = D-erythrose 4-phosphate + beta-D-fructose 6-phosphate</text>
        <dbReference type="Rhea" id="RHEA:17053"/>
        <dbReference type="ChEBI" id="CHEBI:16897"/>
        <dbReference type="ChEBI" id="CHEBI:57483"/>
        <dbReference type="ChEBI" id="CHEBI:57634"/>
        <dbReference type="ChEBI" id="CHEBI:59776"/>
        <dbReference type="EC" id="2.2.1.2"/>
    </reaction>
</comment>
<dbReference type="SUPFAM" id="SSF51569">
    <property type="entry name" value="Aldolase"/>
    <property type="match status" value="1"/>
</dbReference>
<gene>
    <name evidence="12" type="primary">tal_1</name>
    <name evidence="11" type="synonym">tal</name>
    <name evidence="12" type="ORF">GCM10022402_04960</name>
</gene>
<protein>
    <recommendedName>
        <fullName evidence="5 11">Transaldolase</fullName>
        <ecNumber evidence="5 11">2.2.1.2</ecNumber>
    </recommendedName>
</protein>
<dbReference type="Gene3D" id="3.20.20.70">
    <property type="entry name" value="Aldolase class I"/>
    <property type="match status" value="1"/>
</dbReference>
<accession>A0ABP7F0V7</accession>
<proteinExistence type="inferred from homology"/>
<dbReference type="PIRSF" id="PIRSF036915">
    <property type="entry name" value="Trnald_Bac_Plnt"/>
    <property type="match status" value="1"/>
</dbReference>
<comment type="subcellular location">
    <subcellularLocation>
        <location evidence="2 11">Cytoplasm</location>
    </subcellularLocation>
</comment>
<evidence type="ECO:0000256" key="11">
    <source>
        <dbReference type="HAMAP-Rule" id="MF_00493"/>
    </source>
</evidence>
<evidence type="ECO:0000256" key="8">
    <source>
        <dbReference type="ARBA" id="ARBA00023126"/>
    </source>
</evidence>
<evidence type="ECO:0000256" key="5">
    <source>
        <dbReference type="ARBA" id="ARBA00013151"/>
    </source>
</evidence>
<dbReference type="NCBIfam" id="TIGR00876">
    <property type="entry name" value="tal_mycobact"/>
    <property type="match status" value="1"/>
</dbReference>
<dbReference type="InterPro" id="IPR013785">
    <property type="entry name" value="Aldolase_TIM"/>
</dbReference>
<keyword evidence="13" id="KW-1185">Reference proteome</keyword>
<evidence type="ECO:0000256" key="10">
    <source>
        <dbReference type="ARBA" id="ARBA00048810"/>
    </source>
</evidence>